<dbReference type="InterPro" id="IPR028098">
    <property type="entry name" value="Glyco_trans_4-like_N"/>
</dbReference>
<reference evidence="6 7" key="1">
    <citation type="submission" date="2017-05" db="EMBL/GenBank/DDBJ databases">
        <authorList>
            <person name="Song R."/>
            <person name="Chenine A.L."/>
            <person name="Ruprecht R.M."/>
        </authorList>
    </citation>
    <scope>NUCLEOTIDE SEQUENCE [LARGE SCALE GENOMIC DNA]</scope>
    <source>
        <strain evidence="6 7">S567_C10_BS</strain>
    </source>
</reference>
<dbReference type="GO" id="GO:0016757">
    <property type="term" value="F:glycosyltransferase activity"/>
    <property type="evidence" value="ECO:0007669"/>
    <property type="project" value="UniProtKB-KW"/>
</dbReference>
<dbReference type="EMBL" id="NFFZ01000003">
    <property type="protein sequence ID" value="OTI64128.1"/>
    <property type="molecule type" value="Genomic_DNA"/>
</dbReference>
<dbReference type="PANTHER" id="PTHR12526">
    <property type="entry name" value="GLYCOSYLTRANSFERASE"/>
    <property type="match status" value="1"/>
</dbReference>
<comment type="similarity">
    <text evidence="1">Belongs to the glycosyltransferase group 1 family. Glycosyltransferase 4 subfamily.</text>
</comment>
<dbReference type="CDD" id="cd03801">
    <property type="entry name" value="GT4_PimA-like"/>
    <property type="match status" value="1"/>
</dbReference>
<dbReference type="Proteomes" id="UP000194857">
    <property type="component" value="Unassembled WGS sequence"/>
</dbReference>
<accession>A0A241XUL0</accession>
<keyword evidence="3 6" id="KW-0808">Transferase</keyword>
<name>A0A241XUL0_PSEAI</name>
<evidence type="ECO:0000259" key="4">
    <source>
        <dbReference type="Pfam" id="PF00534"/>
    </source>
</evidence>
<dbReference type="Pfam" id="PF00534">
    <property type="entry name" value="Glycos_transf_1"/>
    <property type="match status" value="1"/>
</dbReference>
<dbReference type="GO" id="GO:1901135">
    <property type="term" value="P:carbohydrate derivative metabolic process"/>
    <property type="evidence" value="ECO:0007669"/>
    <property type="project" value="UniProtKB-ARBA"/>
</dbReference>
<proteinExistence type="inferred from homology"/>
<dbReference type="Pfam" id="PF13439">
    <property type="entry name" value="Glyco_transf_4"/>
    <property type="match status" value="1"/>
</dbReference>
<protein>
    <submittedName>
        <fullName evidence="6">Glycosyl transferase</fullName>
    </submittedName>
</protein>
<sequence>MVKVLSRGPVADAVPLLSILTACDCSVEEFERIAAFLETQTLKRWCWIHCPGVDSDCLPVEGMAVLYLPRAPAALRATALEEAIWFLLSLPTLPWVELREDARRGDLFVSRRSLPEGRIGARLNGRRQPCSSAMLAPGSLPKAPGKRLLLLAPWLEPGGADRCNLDLLRALAREGWMLTVVASLAAEHRWRDRFTALTADVWVLPDFLSAEKACGFLAYLVDSRQPDLMLLSNSAFAYDVLGYVRTRYPGLPVVDLNHMEEGWDDGGHPGRAARCTALLDRHWVVSGHLRHWLLDRGVEASKVEVLHWFADVDSWKPDSLTRAKVRARLGIAPQCVVIAYAGRLCAQKRPELFAASLGELARRGSDFVALVLGDGELAGELRNDLRRHGLAGRVRMLGWQDEAALRELFQASDIFFLPSAGEGIALVLYEAMACGMAIVAADVGGHAELVSAHCGFLVPRRDAEREARDYAARLESLMREPEMLRRMGQNSARRIREAFTLSLFERRLRELLERVPVSTPCGVCTDSPVPALGAARLSMQWASYRLANGLRCRLDIQKHGRFSRFLERCAKGVFFLRTFGAKALWQKIRKH</sequence>
<comment type="caution">
    <text evidence="6">The sequence shown here is derived from an EMBL/GenBank/DDBJ whole genome shotgun (WGS) entry which is preliminary data.</text>
</comment>
<dbReference type="SUPFAM" id="SSF53756">
    <property type="entry name" value="UDP-Glycosyltransferase/glycogen phosphorylase"/>
    <property type="match status" value="1"/>
</dbReference>
<dbReference type="AlphaFoldDB" id="A0A241XUL0"/>
<evidence type="ECO:0000256" key="3">
    <source>
        <dbReference type="ARBA" id="ARBA00022679"/>
    </source>
</evidence>
<evidence type="ECO:0000256" key="2">
    <source>
        <dbReference type="ARBA" id="ARBA00022676"/>
    </source>
</evidence>
<dbReference type="Gene3D" id="3.40.50.2000">
    <property type="entry name" value="Glycogen Phosphorylase B"/>
    <property type="match status" value="2"/>
</dbReference>
<keyword evidence="2" id="KW-0328">Glycosyltransferase</keyword>
<evidence type="ECO:0000259" key="5">
    <source>
        <dbReference type="Pfam" id="PF13439"/>
    </source>
</evidence>
<evidence type="ECO:0000313" key="6">
    <source>
        <dbReference type="EMBL" id="OTI64128.1"/>
    </source>
</evidence>
<feature type="domain" description="Glycosyl transferase family 1" evidence="4">
    <location>
        <begin position="324"/>
        <end position="493"/>
    </location>
</feature>
<organism evidence="6 7">
    <name type="scientific">Pseudomonas aeruginosa</name>
    <dbReference type="NCBI Taxonomy" id="287"/>
    <lineage>
        <taxon>Bacteria</taxon>
        <taxon>Pseudomonadati</taxon>
        <taxon>Pseudomonadota</taxon>
        <taxon>Gammaproteobacteria</taxon>
        <taxon>Pseudomonadales</taxon>
        <taxon>Pseudomonadaceae</taxon>
        <taxon>Pseudomonas</taxon>
    </lineage>
</organism>
<dbReference type="PANTHER" id="PTHR12526:SF640">
    <property type="entry name" value="COLANIC ACID BIOSYNTHESIS GLYCOSYLTRANSFERASE WCAL-RELATED"/>
    <property type="match status" value="1"/>
</dbReference>
<dbReference type="InterPro" id="IPR001296">
    <property type="entry name" value="Glyco_trans_1"/>
</dbReference>
<evidence type="ECO:0000256" key="1">
    <source>
        <dbReference type="ARBA" id="ARBA00009481"/>
    </source>
</evidence>
<feature type="domain" description="Glycosyltransferase subfamily 4-like N-terminal" evidence="5">
    <location>
        <begin position="157"/>
        <end position="313"/>
    </location>
</feature>
<gene>
    <name evidence="6" type="ORF">CAZ10_07920</name>
</gene>
<dbReference type="PROSITE" id="PS51257">
    <property type="entry name" value="PROKAR_LIPOPROTEIN"/>
    <property type="match status" value="1"/>
</dbReference>
<evidence type="ECO:0000313" key="7">
    <source>
        <dbReference type="Proteomes" id="UP000194857"/>
    </source>
</evidence>